<feature type="domain" description="HTH tetR-type" evidence="6">
    <location>
        <begin position="2"/>
        <end position="62"/>
    </location>
</feature>
<sequence length="301" mass="35344">MNKKQELMLKSAHKLFVEKGFQATSIQDIVEDSGISKGTFYNYFSSKNELVIKIFESVYDELETKRNEFLIGQNRSDLDIFIKQIELQVQMHHQNQLFTLFEEIFFSNNAELKEHFKQAQLYELHWLYNRLIDLFGSDKKAYLLDCAIMFLGILHRNFHYSVMAHHNQIDAPKIIRYTVDRLVHLVKNVSTSQEMLFDPDLLTQWIPFHNHSPQTTEQKIRASILLVTKEAEDADDVDKPKIIELLTFLQEELIRQPQIRSFVISSTLHALSETVVGTSEEFKQLKNLIQLLIEEQKEPPM</sequence>
<dbReference type="PROSITE" id="PS50977">
    <property type="entry name" value="HTH_TETR_2"/>
    <property type="match status" value="1"/>
</dbReference>
<evidence type="ECO:0000313" key="7">
    <source>
        <dbReference type="EMBL" id="KSU87253.1"/>
    </source>
</evidence>
<dbReference type="InterPro" id="IPR050624">
    <property type="entry name" value="HTH-type_Tx_Regulator"/>
</dbReference>
<comment type="caution">
    <text evidence="7">The sequence shown here is derived from an EMBL/GenBank/DDBJ whole genome shotgun (WGS) entry which is preliminary data.</text>
</comment>
<accession>A0A0V8JJN2</accession>
<evidence type="ECO:0000256" key="4">
    <source>
        <dbReference type="ARBA" id="ARBA00023163"/>
    </source>
</evidence>
<dbReference type="PANTHER" id="PTHR43479">
    <property type="entry name" value="ACREF/ENVCD OPERON REPRESSOR-RELATED"/>
    <property type="match status" value="1"/>
</dbReference>
<dbReference type="GeneID" id="93683121"/>
<dbReference type="Pfam" id="PF00440">
    <property type="entry name" value="TetR_N"/>
    <property type="match status" value="1"/>
</dbReference>
<proteinExistence type="predicted"/>
<keyword evidence="2" id="KW-0805">Transcription regulation</keyword>
<dbReference type="Gene3D" id="1.10.357.10">
    <property type="entry name" value="Tetracycline Repressor, domain 2"/>
    <property type="match status" value="1"/>
</dbReference>
<keyword evidence="4" id="KW-0804">Transcription</keyword>
<dbReference type="SUPFAM" id="SSF46689">
    <property type="entry name" value="Homeodomain-like"/>
    <property type="match status" value="1"/>
</dbReference>
<dbReference type="PRINTS" id="PR00455">
    <property type="entry name" value="HTHTETR"/>
</dbReference>
<evidence type="ECO:0000256" key="2">
    <source>
        <dbReference type="ARBA" id="ARBA00023015"/>
    </source>
</evidence>
<gene>
    <name evidence="7" type="ORF">AS180_14220</name>
</gene>
<feature type="DNA-binding region" description="H-T-H motif" evidence="5">
    <location>
        <begin position="25"/>
        <end position="44"/>
    </location>
</feature>
<dbReference type="InterPro" id="IPR023772">
    <property type="entry name" value="DNA-bd_HTH_TetR-type_CS"/>
</dbReference>
<dbReference type="PROSITE" id="PS01081">
    <property type="entry name" value="HTH_TETR_1"/>
    <property type="match status" value="1"/>
</dbReference>
<evidence type="ECO:0000256" key="1">
    <source>
        <dbReference type="ARBA" id="ARBA00022491"/>
    </source>
</evidence>
<dbReference type="FunFam" id="1.10.10.60:FF:000141">
    <property type="entry name" value="TetR family transcriptional regulator"/>
    <property type="match status" value="1"/>
</dbReference>
<organism evidence="7 8">
    <name type="scientific">Priestia veravalensis</name>
    <dbReference type="NCBI Taxonomy" id="1414648"/>
    <lineage>
        <taxon>Bacteria</taxon>
        <taxon>Bacillati</taxon>
        <taxon>Bacillota</taxon>
        <taxon>Bacilli</taxon>
        <taxon>Bacillales</taxon>
        <taxon>Bacillaceae</taxon>
        <taxon>Priestia</taxon>
    </lineage>
</organism>
<evidence type="ECO:0000256" key="3">
    <source>
        <dbReference type="ARBA" id="ARBA00023125"/>
    </source>
</evidence>
<dbReference type="RefSeq" id="WP_025911378.1">
    <property type="nucleotide sequence ID" value="NZ_KQ758664.1"/>
</dbReference>
<keyword evidence="1" id="KW-0678">Repressor</keyword>
<dbReference type="AlphaFoldDB" id="A0A0V8JJN2"/>
<dbReference type="GO" id="GO:0003677">
    <property type="term" value="F:DNA binding"/>
    <property type="evidence" value="ECO:0007669"/>
    <property type="project" value="UniProtKB-UniRule"/>
</dbReference>
<protein>
    <recommendedName>
        <fullName evidence="6">HTH tetR-type domain-containing protein</fullName>
    </recommendedName>
</protein>
<dbReference type="InterPro" id="IPR001647">
    <property type="entry name" value="HTH_TetR"/>
</dbReference>
<keyword evidence="8" id="KW-1185">Reference proteome</keyword>
<evidence type="ECO:0000256" key="5">
    <source>
        <dbReference type="PROSITE-ProRule" id="PRU00335"/>
    </source>
</evidence>
<evidence type="ECO:0000313" key="8">
    <source>
        <dbReference type="Proteomes" id="UP000053681"/>
    </source>
</evidence>
<evidence type="ECO:0000259" key="6">
    <source>
        <dbReference type="PROSITE" id="PS50977"/>
    </source>
</evidence>
<reference evidence="7 8" key="1">
    <citation type="submission" date="2015-11" db="EMBL/GenBank/DDBJ databases">
        <title>Bacillus caseinolyticus sp nov.</title>
        <authorList>
            <person name="Dastager S.G."/>
            <person name="Mawlankar R."/>
        </authorList>
    </citation>
    <scope>NUCLEOTIDE SEQUENCE [LARGE SCALE GENOMIC DNA]</scope>
    <source>
        <strain evidence="7 8">SGD-V-76</strain>
    </source>
</reference>
<dbReference type="PANTHER" id="PTHR43479:SF22">
    <property type="entry name" value="TRANSCRIPTIONAL REGULATOR, TETR FAMILY"/>
    <property type="match status" value="1"/>
</dbReference>
<dbReference type="Proteomes" id="UP000053681">
    <property type="component" value="Unassembled WGS sequence"/>
</dbReference>
<name>A0A0V8JJN2_9BACI</name>
<dbReference type="EMBL" id="LNQP01000049">
    <property type="protein sequence ID" value="KSU87253.1"/>
    <property type="molecule type" value="Genomic_DNA"/>
</dbReference>
<dbReference type="GO" id="GO:0045892">
    <property type="term" value="P:negative regulation of DNA-templated transcription"/>
    <property type="evidence" value="ECO:0007669"/>
    <property type="project" value="UniProtKB-ARBA"/>
</dbReference>
<dbReference type="InterPro" id="IPR009057">
    <property type="entry name" value="Homeodomain-like_sf"/>
</dbReference>
<keyword evidence="3 5" id="KW-0238">DNA-binding</keyword>